<dbReference type="PROSITE" id="PS51031">
    <property type="entry name" value="BESS"/>
    <property type="match status" value="1"/>
</dbReference>
<evidence type="ECO:0000313" key="9">
    <source>
        <dbReference type="Proteomes" id="UP000478052"/>
    </source>
</evidence>
<dbReference type="EMBL" id="VUJU01007960">
    <property type="protein sequence ID" value="KAF0737828.1"/>
    <property type="molecule type" value="Genomic_DNA"/>
</dbReference>
<feature type="region of interest" description="Disordered" evidence="3">
    <location>
        <begin position="103"/>
        <end position="152"/>
    </location>
</feature>
<evidence type="ECO:0000256" key="2">
    <source>
        <dbReference type="PROSITE-ProRule" id="PRU00371"/>
    </source>
</evidence>
<dbReference type="Proteomes" id="UP000478052">
    <property type="component" value="Unassembled WGS sequence"/>
</dbReference>
<dbReference type="InterPro" id="IPR009057">
    <property type="entry name" value="Homeodomain-like_sf"/>
</dbReference>
<dbReference type="SMART" id="SM00595">
    <property type="entry name" value="MADF"/>
    <property type="match status" value="1"/>
</dbReference>
<feature type="domain" description="Myb-like" evidence="4">
    <location>
        <begin position="1"/>
        <end position="65"/>
    </location>
</feature>
<comment type="caution">
    <text evidence="8">The sequence shown here is derived from an EMBL/GenBank/DDBJ whole genome shotgun (WGS) entry which is preliminary data.</text>
</comment>
<protein>
    <recommendedName>
        <fullName evidence="10">Transcription factor Adf-1-like</fullName>
    </recommendedName>
</protein>
<keyword evidence="2" id="KW-0539">Nucleus</keyword>
<dbReference type="InterPro" id="IPR004210">
    <property type="entry name" value="BESS_motif"/>
</dbReference>
<feature type="domain" description="HTH myb-type" evidence="7">
    <location>
        <begin position="1"/>
        <end position="69"/>
    </location>
</feature>
<dbReference type="PANTHER" id="PTHR12243:SF67">
    <property type="entry name" value="COREPRESSOR OF PANGOLIN, ISOFORM A-RELATED"/>
    <property type="match status" value="1"/>
</dbReference>
<proteinExistence type="predicted"/>
<dbReference type="InterPro" id="IPR039353">
    <property type="entry name" value="TF_Adf1"/>
</dbReference>
<dbReference type="OrthoDB" id="6600747at2759"/>
<feature type="compositionally biased region" description="Polar residues" evidence="3">
    <location>
        <begin position="140"/>
        <end position="150"/>
    </location>
</feature>
<feature type="domain" description="BESS" evidence="6">
    <location>
        <begin position="199"/>
        <end position="238"/>
    </location>
</feature>
<evidence type="ECO:0000256" key="1">
    <source>
        <dbReference type="ARBA" id="ARBA00004123"/>
    </source>
</evidence>
<dbReference type="AlphaFoldDB" id="A0A6G0XCJ5"/>
<dbReference type="InterPro" id="IPR017930">
    <property type="entry name" value="Myb_dom"/>
</dbReference>
<sequence length="291" mass="33700">MSKKFVFSSTEDEILIEFVQQNREIFDSAHLKHKDLHHKETIWKTISEKVGRTEEDCKKRWRNIRDTYMKQKKKLSTGSATSEKVNRTLSHLSFMDSVEYERKTTSNVEKQPEDNSFSATEDGGDGDTLIDIENDEDTSLESPNISSDLPTSYGRKRIRSKEDKISQILAKRSKERDIILSKIQAQNEILVSGICNQEEDSVDQFFKSISTTVKKLPRRAINEAKMQILSLVNQLEDKYCNVQELPQVHQPQYYDYNFPLQQRFMAPSSSPATSSSSHGFMQYNYEEDNTN</sequence>
<keyword evidence="9" id="KW-1185">Reference proteome</keyword>
<comment type="subcellular location">
    <subcellularLocation>
        <location evidence="1 2">Nucleus</location>
    </subcellularLocation>
</comment>
<gene>
    <name evidence="8" type="ORF">FWK35_00034222</name>
</gene>
<dbReference type="Pfam" id="PF10545">
    <property type="entry name" value="MADF_DNA_bdg"/>
    <property type="match status" value="1"/>
</dbReference>
<evidence type="ECO:0008006" key="10">
    <source>
        <dbReference type="Google" id="ProtNLM"/>
    </source>
</evidence>
<dbReference type="Gene3D" id="1.10.10.60">
    <property type="entry name" value="Homeodomain-like"/>
    <property type="match status" value="1"/>
</dbReference>
<feature type="compositionally biased region" description="Polar residues" evidence="3">
    <location>
        <begin position="105"/>
        <end position="119"/>
    </location>
</feature>
<feature type="compositionally biased region" description="Acidic residues" evidence="3">
    <location>
        <begin position="122"/>
        <end position="139"/>
    </location>
</feature>
<feature type="region of interest" description="Disordered" evidence="3">
    <location>
        <begin position="267"/>
        <end position="291"/>
    </location>
</feature>
<accession>A0A6G0XCJ5</accession>
<dbReference type="CDD" id="cd00167">
    <property type="entry name" value="SANT"/>
    <property type="match status" value="1"/>
</dbReference>
<dbReference type="PROSITE" id="PS51029">
    <property type="entry name" value="MADF"/>
    <property type="match status" value="1"/>
</dbReference>
<evidence type="ECO:0000259" key="5">
    <source>
        <dbReference type="PROSITE" id="PS51029"/>
    </source>
</evidence>
<feature type="domain" description="MADF" evidence="5">
    <location>
        <begin position="14"/>
        <end position="100"/>
    </location>
</feature>
<organism evidence="8 9">
    <name type="scientific">Aphis craccivora</name>
    <name type="common">Cowpea aphid</name>
    <dbReference type="NCBI Taxonomy" id="307492"/>
    <lineage>
        <taxon>Eukaryota</taxon>
        <taxon>Metazoa</taxon>
        <taxon>Ecdysozoa</taxon>
        <taxon>Arthropoda</taxon>
        <taxon>Hexapoda</taxon>
        <taxon>Insecta</taxon>
        <taxon>Pterygota</taxon>
        <taxon>Neoptera</taxon>
        <taxon>Paraneoptera</taxon>
        <taxon>Hemiptera</taxon>
        <taxon>Sternorrhyncha</taxon>
        <taxon>Aphidomorpha</taxon>
        <taxon>Aphidoidea</taxon>
        <taxon>Aphididae</taxon>
        <taxon>Aphidini</taxon>
        <taxon>Aphis</taxon>
        <taxon>Aphis</taxon>
    </lineage>
</organism>
<dbReference type="SMART" id="SM00717">
    <property type="entry name" value="SANT"/>
    <property type="match status" value="1"/>
</dbReference>
<evidence type="ECO:0000259" key="7">
    <source>
        <dbReference type="PROSITE" id="PS51294"/>
    </source>
</evidence>
<evidence type="ECO:0000256" key="3">
    <source>
        <dbReference type="SAM" id="MobiDB-lite"/>
    </source>
</evidence>
<dbReference type="PROSITE" id="PS50090">
    <property type="entry name" value="MYB_LIKE"/>
    <property type="match status" value="1"/>
</dbReference>
<dbReference type="InterPro" id="IPR006578">
    <property type="entry name" value="MADF-dom"/>
</dbReference>
<reference evidence="8 9" key="1">
    <citation type="submission" date="2019-08" db="EMBL/GenBank/DDBJ databases">
        <title>Whole genome of Aphis craccivora.</title>
        <authorList>
            <person name="Voronova N.V."/>
            <person name="Shulinski R.S."/>
            <person name="Bandarenka Y.V."/>
            <person name="Zhorov D.G."/>
            <person name="Warner D."/>
        </authorList>
    </citation>
    <scope>NUCLEOTIDE SEQUENCE [LARGE SCALE GENOMIC DNA]</scope>
    <source>
        <strain evidence="8">180601</strain>
        <tissue evidence="8">Whole Body</tissue>
    </source>
</reference>
<dbReference type="InterPro" id="IPR001005">
    <property type="entry name" value="SANT/Myb"/>
</dbReference>
<evidence type="ECO:0000259" key="6">
    <source>
        <dbReference type="PROSITE" id="PS51031"/>
    </source>
</evidence>
<feature type="compositionally biased region" description="Low complexity" evidence="3">
    <location>
        <begin position="267"/>
        <end position="277"/>
    </location>
</feature>
<dbReference type="PANTHER" id="PTHR12243">
    <property type="entry name" value="MADF DOMAIN TRANSCRIPTION FACTOR"/>
    <property type="match status" value="1"/>
</dbReference>
<dbReference type="SUPFAM" id="SSF46689">
    <property type="entry name" value="Homeodomain-like"/>
    <property type="match status" value="1"/>
</dbReference>
<evidence type="ECO:0000313" key="8">
    <source>
        <dbReference type="EMBL" id="KAF0737828.1"/>
    </source>
</evidence>
<dbReference type="GO" id="GO:0003677">
    <property type="term" value="F:DNA binding"/>
    <property type="evidence" value="ECO:0007669"/>
    <property type="project" value="InterPro"/>
</dbReference>
<evidence type="ECO:0000259" key="4">
    <source>
        <dbReference type="PROSITE" id="PS50090"/>
    </source>
</evidence>
<name>A0A6G0XCJ5_APHCR</name>
<dbReference type="Pfam" id="PF02944">
    <property type="entry name" value="BESS"/>
    <property type="match status" value="1"/>
</dbReference>
<dbReference type="GO" id="GO:0005634">
    <property type="term" value="C:nucleus"/>
    <property type="evidence" value="ECO:0007669"/>
    <property type="project" value="UniProtKB-SubCell"/>
</dbReference>
<dbReference type="PROSITE" id="PS51294">
    <property type="entry name" value="HTH_MYB"/>
    <property type="match status" value="1"/>
</dbReference>